<reference evidence="2 3" key="1">
    <citation type="submission" date="2018-01" db="EMBL/GenBank/DDBJ databases">
        <title>Halomonas endophytica sp. nov., isolated from storage liquid in the stems of Populus euphratica.</title>
        <authorList>
            <person name="Chen C."/>
        </authorList>
    </citation>
    <scope>NUCLEOTIDE SEQUENCE [LARGE SCALE GENOMIC DNA]</scope>
    <source>
        <strain evidence="2 3">DSM 26881</strain>
    </source>
</reference>
<keyword evidence="1" id="KW-0812">Transmembrane</keyword>
<dbReference type="OrthoDB" id="6183864at2"/>
<dbReference type="Proteomes" id="UP000235346">
    <property type="component" value="Unassembled WGS sequence"/>
</dbReference>
<proteinExistence type="predicted"/>
<accession>A0A2N7TNX9</accession>
<sequence>MTIAMIWLIAFAAILFLCYSRWESSVSPGLDRLLPAVMKTHGDNRLVWSLALAVLGATTLVRPVDMLLTAIIIALLVLIGRKLAGWAMNKVDM</sequence>
<keyword evidence="1" id="KW-1133">Transmembrane helix</keyword>
<feature type="transmembrane region" description="Helical" evidence="1">
    <location>
        <begin position="46"/>
        <end position="79"/>
    </location>
</feature>
<keyword evidence="3" id="KW-1185">Reference proteome</keyword>
<protein>
    <submittedName>
        <fullName evidence="2">Uncharacterized protein</fullName>
    </submittedName>
</protein>
<organism evidence="2 3">
    <name type="scientific">Halomonas heilongjiangensis</name>
    <dbReference type="NCBI Taxonomy" id="1387883"/>
    <lineage>
        <taxon>Bacteria</taxon>
        <taxon>Pseudomonadati</taxon>
        <taxon>Pseudomonadota</taxon>
        <taxon>Gammaproteobacteria</taxon>
        <taxon>Oceanospirillales</taxon>
        <taxon>Halomonadaceae</taxon>
        <taxon>Halomonas</taxon>
    </lineage>
</organism>
<evidence type="ECO:0000256" key="1">
    <source>
        <dbReference type="SAM" id="Phobius"/>
    </source>
</evidence>
<gene>
    <name evidence="2" type="ORF">C1H66_09010</name>
</gene>
<keyword evidence="1" id="KW-0472">Membrane</keyword>
<dbReference type="EMBL" id="PNRE01000038">
    <property type="protein sequence ID" value="PMR69897.1"/>
    <property type="molecule type" value="Genomic_DNA"/>
</dbReference>
<dbReference type="RefSeq" id="WP_102627554.1">
    <property type="nucleotide sequence ID" value="NZ_PDOH01000049.1"/>
</dbReference>
<evidence type="ECO:0000313" key="2">
    <source>
        <dbReference type="EMBL" id="PMR69897.1"/>
    </source>
</evidence>
<evidence type="ECO:0000313" key="3">
    <source>
        <dbReference type="Proteomes" id="UP000235346"/>
    </source>
</evidence>
<comment type="caution">
    <text evidence="2">The sequence shown here is derived from an EMBL/GenBank/DDBJ whole genome shotgun (WGS) entry which is preliminary data.</text>
</comment>
<name>A0A2N7TNX9_9GAMM</name>
<dbReference type="AlphaFoldDB" id="A0A2N7TNX9"/>